<dbReference type="InterPro" id="IPR049119">
    <property type="entry name" value="FlgK_D2-like"/>
</dbReference>
<dbReference type="Pfam" id="PF06429">
    <property type="entry name" value="Flg_bbr_C"/>
    <property type="match status" value="1"/>
</dbReference>
<dbReference type="GO" id="GO:0044780">
    <property type="term" value="P:bacterial-type flagellum assembly"/>
    <property type="evidence" value="ECO:0007669"/>
    <property type="project" value="InterPro"/>
</dbReference>
<organism evidence="12 13">
    <name type="scientific">Parahaliea aestuarii</name>
    <dbReference type="NCBI Taxonomy" id="1852021"/>
    <lineage>
        <taxon>Bacteria</taxon>
        <taxon>Pseudomonadati</taxon>
        <taxon>Pseudomonadota</taxon>
        <taxon>Gammaproteobacteria</taxon>
        <taxon>Cellvibrionales</taxon>
        <taxon>Halieaceae</taxon>
        <taxon>Parahaliea</taxon>
    </lineage>
</organism>
<dbReference type="SUPFAM" id="SSF64518">
    <property type="entry name" value="Phase 1 flagellin"/>
    <property type="match status" value="1"/>
</dbReference>
<keyword evidence="12" id="KW-0966">Cell projection</keyword>
<accession>A0A5C9A1X6</accession>
<comment type="caution">
    <text evidence="12">The sequence shown here is derived from an EMBL/GenBank/DDBJ whole genome shotgun (WGS) entry which is preliminary data.</text>
</comment>
<protein>
    <recommendedName>
        <fullName evidence="4 7">Flagellar hook-associated protein 1</fullName>
        <shortName evidence="7">HAP1</shortName>
    </recommendedName>
</protein>
<sequence>MSIFSIGLSGLNAAQNALNTTSNNISNVYTPGYNREITILGESKAGDGVRVNDIQRQFNAYVTEQLNAASSRASALQTYETQVSQIDNLLADSESGLSLLLQNFFSSIGDLVNAPSDPAARQGVLGSAEALSAQFRSFDSYLDDMRSGVDGQIRDEVKVINNTASQVAWLNREIALAKARTGEAPNSLLNQRDQLVAELGERVDVRLDVSETGSYNLSVANGRPLVAGVQSYELTTMTASADPTRTVVGYIDAAGNPVELAEDALAGGSLGGLMEFRSETLDSVQNRIGQLAVSLAAGFNAQHSAGLDLNGNPGAEFFAIGEPQLFSNTRNTGTATLDVAYDDFSQLTASDYELTVSDAAAGTFSIKRLDSGETVSATLDASNQLTIGGVVVTVDDPALLADGDRFSLQPTRGAAGDFDSLISDSSAIAAGLGAGSGDNENALALQQLQSEALVGGSATLNQAYAALVGDVGNRTNIVQVNLSAQEGLTEQLRAVQQSESGVNLDEEAANLIRYQQYYQANAKVIQTATVVIDALLGLR</sequence>
<dbReference type="Pfam" id="PF21158">
    <property type="entry name" value="flgK_1st_1"/>
    <property type="match status" value="1"/>
</dbReference>
<comment type="subcellular location">
    <subcellularLocation>
        <location evidence="1 7">Bacterial flagellum</location>
    </subcellularLocation>
    <subcellularLocation>
        <location evidence="2 7">Secreted</location>
    </subcellularLocation>
</comment>
<evidence type="ECO:0000313" key="13">
    <source>
        <dbReference type="Proteomes" id="UP000321933"/>
    </source>
</evidence>
<dbReference type="RefSeq" id="WP_148062619.1">
    <property type="nucleotide sequence ID" value="NZ_VRYZ01000001.1"/>
</dbReference>
<dbReference type="PANTHER" id="PTHR30033">
    <property type="entry name" value="FLAGELLAR HOOK-ASSOCIATED PROTEIN 1"/>
    <property type="match status" value="1"/>
</dbReference>
<keyword evidence="12" id="KW-0969">Cilium</keyword>
<dbReference type="GO" id="GO:0005198">
    <property type="term" value="F:structural molecule activity"/>
    <property type="evidence" value="ECO:0007669"/>
    <property type="project" value="UniProtKB-UniRule"/>
</dbReference>
<keyword evidence="13" id="KW-1185">Reference proteome</keyword>
<dbReference type="GO" id="GO:0005576">
    <property type="term" value="C:extracellular region"/>
    <property type="evidence" value="ECO:0007669"/>
    <property type="project" value="UniProtKB-SubCell"/>
</dbReference>
<evidence type="ECO:0000256" key="5">
    <source>
        <dbReference type="ARBA" id="ARBA00022525"/>
    </source>
</evidence>
<gene>
    <name evidence="7 12" type="primary">flgK</name>
    <name evidence="12" type="ORF">FVW59_02380</name>
</gene>
<evidence type="ECO:0000256" key="7">
    <source>
        <dbReference type="RuleBase" id="RU362065"/>
    </source>
</evidence>
<evidence type="ECO:0000259" key="8">
    <source>
        <dbReference type="Pfam" id="PF00460"/>
    </source>
</evidence>
<dbReference type="NCBIfam" id="TIGR02492">
    <property type="entry name" value="flgK_ends"/>
    <property type="match status" value="1"/>
</dbReference>
<dbReference type="InterPro" id="IPR053927">
    <property type="entry name" value="FlgK_helical"/>
</dbReference>
<dbReference type="EMBL" id="VRYZ01000001">
    <property type="protein sequence ID" value="TXS94778.1"/>
    <property type="molecule type" value="Genomic_DNA"/>
</dbReference>
<keyword evidence="6 7" id="KW-0975">Bacterial flagellum</keyword>
<dbReference type="InterPro" id="IPR002371">
    <property type="entry name" value="FlgK"/>
</dbReference>
<keyword evidence="5 7" id="KW-0964">Secreted</keyword>
<dbReference type="InterPro" id="IPR010930">
    <property type="entry name" value="Flg_bb/hook_C_dom"/>
</dbReference>
<name>A0A5C9A1X6_9GAMM</name>
<dbReference type="Proteomes" id="UP000321933">
    <property type="component" value="Unassembled WGS sequence"/>
</dbReference>
<evidence type="ECO:0000256" key="3">
    <source>
        <dbReference type="ARBA" id="ARBA00009677"/>
    </source>
</evidence>
<feature type="domain" description="Flagellar basal body rod protein N-terminal" evidence="8">
    <location>
        <begin position="6"/>
        <end position="33"/>
    </location>
</feature>
<reference evidence="12 13" key="1">
    <citation type="submission" date="2019-08" db="EMBL/GenBank/DDBJ databases">
        <title>Parahaliea maris sp. nov., isolated from the surface seawater.</title>
        <authorList>
            <person name="Liu Y."/>
        </authorList>
    </citation>
    <scope>NUCLEOTIDE SEQUENCE [LARGE SCALE GENOMIC DNA]</scope>
    <source>
        <strain evidence="12 13">S2-26</strain>
    </source>
</reference>
<dbReference type="Pfam" id="PF22638">
    <property type="entry name" value="FlgK_D1"/>
    <property type="match status" value="1"/>
</dbReference>
<dbReference type="OrthoDB" id="9802553at2"/>
<evidence type="ECO:0000256" key="4">
    <source>
        <dbReference type="ARBA" id="ARBA00016244"/>
    </source>
</evidence>
<dbReference type="InterPro" id="IPR001444">
    <property type="entry name" value="Flag_bb_rod_N"/>
</dbReference>
<evidence type="ECO:0000313" key="12">
    <source>
        <dbReference type="EMBL" id="TXS94778.1"/>
    </source>
</evidence>
<proteinExistence type="inferred from homology"/>
<dbReference type="Pfam" id="PF00460">
    <property type="entry name" value="Flg_bb_rod"/>
    <property type="match status" value="1"/>
</dbReference>
<dbReference type="GO" id="GO:0009424">
    <property type="term" value="C:bacterial-type flagellum hook"/>
    <property type="evidence" value="ECO:0007669"/>
    <property type="project" value="UniProtKB-UniRule"/>
</dbReference>
<evidence type="ECO:0000259" key="10">
    <source>
        <dbReference type="Pfam" id="PF21158"/>
    </source>
</evidence>
<feature type="domain" description="Flagellar hook-associated protein 1 D2-like" evidence="10">
    <location>
        <begin position="326"/>
        <end position="410"/>
    </location>
</feature>
<evidence type="ECO:0000256" key="2">
    <source>
        <dbReference type="ARBA" id="ARBA00004613"/>
    </source>
</evidence>
<evidence type="ECO:0000256" key="6">
    <source>
        <dbReference type="ARBA" id="ARBA00023143"/>
    </source>
</evidence>
<dbReference type="PANTHER" id="PTHR30033:SF1">
    <property type="entry name" value="FLAGELLAR HOOK-ASSOCIATED PROTEIN 1"/>
    <property type="match status" value="1"/>
</dbReference>
<feature type="domain" description="Flagellar basal-body/hook protein C-terminal" evidence="9">
    <location>
        <begin position="499"/>
        <end position="533"/>
    </location>
</feature>
<comment type="similarity">
    <text evidence="3 7">Belongs to the flagella basal body rod proteins family.</text>
</comment>
<evidence type="ECO:0000259" key="9">
    <source>
        <dbReference type="Pfam" id="PF06429"/>
    </source>
</evidence>
<feature type="domain" description="Flagellar hook-associated protein FlgK helical" evidence="11">
    <location>
        <begin position="84"/>
        <end position="318"/>
    </location>
</feature>
<dbReference type="PRINTS" id="PR01005">
    <property type="entry name" value="FLGHOOKAP1"/>
</dbReference>
<evidence type="ECO:0000256" key="1">
    <source>
        <dbReference type="ARBA" id="ARBA00004365"/>
    </source>
</evidence>
<dbReference type="AlphaFoldDB" id="A0A5C9A1X6"/>
<keyword evidence="12" id="KW-0282">Flagellum</keyword>
<evidence type="ECO:0000259" key="11">
    <source>
        <dbReference type="Pfam" id="PF22638"/>
    </source>
</evidence>